<dbReference type="InterPro" id="IPR016155">
    <property type="entry name" value="Mopterin_synth/thiamin_S_b"/>
</dbReference>
<dbReference type="Pfam" id="PF02597">
    <property type="entry name" value="ThiS"/>
    <property type="match status" value="1"/>
</dbReference>
<accession>A0A1M7RQQ3</accession>
<proteinExistence type="predicted"/>
<evidence type="ECO:0000313" key="2">
    <source>
        <dbReference type="Proteomes" id="UP000184391"/>
    </source>
</evidence>
<dbReference type="Gene3D" id="3.10.20.30">
    <property type="match status" value="1"/>
</dbReference>
<protein>
    <submittedName>
        <fullName evidence="1">Molybdopterin synthase sulfur carrier subunit</fullName>
    </submittedName>
</protein>
<dbReference type="RefSeq" id="WP_072672794.1">
    <property type="nucleotide sequence ID" value="NZ_FRDF01000001.1"/>
</dbReference>
<dbReference type="STRING" id="198312.SAMN02745193_00202"/>
<dbReference type="OrthoDB" id="9800712at2"/>
<dbReference type="Proteomes" id="UP000184391">
    <property type="component" value="Unassembled WGS sequence"/>
</dbReference>
<evidence type="ECO:0000313" key="1">
    <source>
        <dbReference type="EMBL" id="SHN48559.1"/>
    </source>
</evidence>
<dbReference type="AlphaFoldDB" id="A0A1M7RQQ3"/>
<dbReference type="InterPro" id="IPR003749">
    <property type="entry name" value="ThiS/MoaD-like"/>
</dbReference>
<sequence>MITVVLLGKLADLGGAPTLWVELTGSGPLDWAGLKAALPEALAAEAEDPRIRVAVNGALVADKIALQAGDGDEIALLPPVSGG</sequence>
<dbReference type="SUPFAM" id="SSF54285">
    <property type="entry name" value="MoaD/ThiS"/>
    <property type="match status" value="1"/>
</dbReference>
<dbReference type="EMBL" id="FRDF01000001">
    <property type="protein sequence ID" value="SHN48559.1"/>
    <property type="molecule type" value="Genomic_DNA"/>
</dbReference>
<reference evidence="2" key="1">
    <citation type="submission" date="2016-12" db="EMBL/GenBank/DDBJ databases">
        <authorList>
            <person name="Varghese N."/>
            <person name="Submissions S."/>
        </authorList>
    </citation>
    <scope>NUCLEOTIDE SEQUENCE [LARGE SCALE GENOMIC DNA]</scope>
    <source>
        <strain evidence="2">DSM 11032</strain>
    </source>
</reference>
<dbReference type="InterPro" id="IPR012675">
    <property type="entry name" value="Beta-grasp_dom_sf"/>
</dbReference>
<keyword evidence="2" id="KW-1185">Reference proteome</keyword>
<gene>
    <name evidence="1" type="ORF">SAMN02745193_00202</name>
</gene>
<organism evidence="1 2">
    <name type="scientific">Erythrobacter sanguineus</name>
    <dbReference type="NCBI Taxonomy" id="198312"/>
    <lineage>
        <taxon>Bacteria</taxon>
        <taxon>Pseudomonadati</taxon>
        <taxon>Pseudomonadota</taxon>
        <taxon>Alphaproteobacteria</taxon>
        <taxon>Sphingomonadales</taxon>
        <taxon>Erythrobacteraceae</taxon>
        <taxon>Erythrobacter/Porphyrobacter group</taxon>
        <taxon>Erythrobacter</taxon>
    </lineage>
</organism>
<name>A0A1M7RQQ3_9SPHN</name>